<protein>
    <recommendedName>
        <fullName evidence="3">Spondin domain-containing protein</fullName>
    </recommendedName>
</protein>
<dbReference type="Pfam" id="PF06468">
    <property type="entry name" value="Spond_N"/>
    <property type="match status" value="1"/>
</dbReference>
<name>A0A6I1DYZ9_9FLAO</name>
<feature type="region of interest" description="Disordered" evidence="1">
    <location>
        <begin position="476"/>
        <end position="498"/>
    </location>
</feature>
<evidence type="ECO:0000256" key="2">
    <source>
        <dbReference type="SAM" id="SignalP"/>
    </source>
</evidence>
<feature type="domain" description="Spondin" evidence="3">
    <location>
        <begin position="324"/>
        <end position="475"/>
    </location>
</feature>
<dbReference type="RefSeq" id="WP_152132606.1">
    <property type="nucleotide sequence ID" value="NZ_WELG01000002.1"/>
</dbReference>
<dbReference type="InterPro" id="IPR038678">
    <property type="entry name" value="Spondin_N_sf"/>
</dbReference>
<dbReference type="EMBL" id="WELG01000002">
    <property type="protein sequence ID" value="KAB7529304.1"/>
    <property type="molecule type" value="Genomic_DNA"/>
</dbReference>
<comment type="caution">
    <text evidence="4">The sequence shown here is derived from an EMBL/GenBank/DDBJ whole genome shotgun (WGS) entry which is preliminary data.</text>
</comment>
<organism evidence="4 5">
    <name type="scientific">Flagellimonas olearia</name>
    <dbReference type="NCBI Taxonomy" id="552546"/>
    <lineage>
        <taxon>Bacteria</taxon>
        <taxon>Pseudomonadati</taxon>
        <taxon>Bacteroidota</taxon>
        <taxon>Flavobacteriia</taxon>
        <taxon>Flavobacteriales</taxon>
        <taxon>Flavobacteriaceae</taxon>
        <taxon>Flagellimonas</taxon>
    </lineage>
</organism>
<keyword evidence="2" id="KW-0732">Signal</keyword>
<dbReference type="AlphaFoldDB" id="A0A6I1DYZ9"/>
<feature type="chain" id="PRO_5026259854" description="Spondin domain-containing protein" evidence="2">
    <location>
        <begin position="22"/>
        <end position="527"/>
    </location>
</feature>
<evidence type="ECO:0000259" key="3">
    <source>
        <dbReference type="Pfam" id="PF06468"/>
    </source>
</evidence>
<accession>A0A6I1DYZ9</accession>
<dbReference type="OrthoDB" id="1013900at2"/>
<reference evidence="4 5" key="1">
    <citation type="submission" date="2019-10" db="EMBL/GenBank/DDBJ databases">
        <title>Muricauda olearia CL-SS4 JCM15563 genome.</title>
        <authorList>
            <person name="Liu L."/>
        </authorList>
    </citation>
    <scope>NUCLEOTIDE SEQUENCE [LARGE SCALE GENOMIC DNA]</scope>
    <source>
        <strain evidence="4 5">CL-SS4</strain>
    </source>
</reference>
<gene>
    <name evidence="4" type="ORF">F8C76_15865</name>
</gene>
<dbReference type="InterPro" id="IPR009465">
    <property type="entry name" value="Spondin_N"/>
</dbReference>
<feature type="region of interest" description="Disordered" evidence="1">
    <location>
        <begin position="236"/>
        <end position="259"/>
    </location>
</feature>
<evidence type="ECO:0000313" key="5">
    <source>
        <dbReference type="Proteomes" id="UP000429785"/>
    </source>
</evidence>
<evidence type="ECO:0000313" key="4">
    <source>
        <dbReference type="EMBL" id="KAB7529304.1"/>
    </source>
</evidence>
<proteinExistence type="predicted"/>
<feature type="signal peptide" evidence="2">
    <location>
        <begin position="1"/>
        <end position="21"/>
    </location>
</feature>
<dbReference type="Proteomes" id="UP000429785">
    <property type="component" value="Unassembled WGS sequence"/>
</dbReference>
<sequence>MNNLKFALMLMCIGVLVVSCSNDDSEVVEPVVLDAGTLSGGPFTFTVDGTPDMVSGITLDASGLVGGNSGFVITDDSDMILGLPSTLEALEGVDFDGAGVGVCFIYHVVYEDGLQGLEAGMSLNDLSGEYDLSNSIMVTRGANPSASFTVTIENVITPKAYFSTGATAGIPPGESVEYSFNAGIGHYLNFATMLGQSNDLFFAPYENGIQLYDENGVAKTGDVTYLVALWDAGTEVNEEPGVGPNQAPRQPEPNTGMDENGTVELIENISDGFTYPEVDSMIKVELSHDGGTEFTLIIHNISNECSLVSPFAPGAWVVHGADKTPFFEEGISASEGLERMAEDGNNAIAVMELDENSGYVSPFAPGAYGINNPVFEEGMASTEAFEALAEDANPSGYENIFNTPVGAAGPGPIFPGDSFSFEFTAENGDMLSFASMLGQSNDWVVGTEGIALFENGTPISGDITLELSIYDSGTEVDQYPGAGADQAPRQSGPDTGAEENGLVAEETEIADNVPSIEHLVRVTITVN</sequence>
<dbReference type="PROSITE" id="PS51257">
    <property type="entry name" value="PROKAR_LIPOPROTEIN"/>
    <property type="match status" value="1"/>
</dbReference>
<evidence type="ECO:0000256" key="1">
    <source>
        <dbReference type="SAM" id="MobiDB-lite"/>
    </source>
</evidence>
<dbReference type="Gene3D" id="2.60.40.2130">
    <property type="entry name" value="F-spondin domain"/>
    <property type="match status" value="2"/>
</dbReference>
<dbReference type="NCBIfam" id="NF038123">
    <property type="entry name" value="NF038123_dom"/>
    <property type="match status" value="2"/>
</dbReference>